<dbReference type="InterPro" id="IPR014729">
    <property type="entry name" value="Rossmann-like_a/b/a_fold"/>
</dbReference>
<accession>A0A9X0QF43</accession>
<keyword evidence="4" id="KW-1185">Reference proteome</keyword>
<dbReference type="AlphaFoldDB" id="A0A9X0QF43"/>
<keyword evidence="1" id="KW-1133">Transmembrane helix</keyword>
<protein>
    <submittedName>
        <fullName evidence="3">Uncharacterized SAM-binding protein YcdF (DUF218 family)</fullName>
    </submittedName>
</protein>
<dbReference type="GO" id="GO:0005886">
    <property type="term" value="C:plasma membrane"/>
    <property type="evidence" value="ECO:0007669"/>
    <property type="project" value="TreeGrafter"/>
</dbReference>
<sequence>MQSLRKVLAIVLVVALVVIIAAAFVYRNIPNHNTKLTHFDTLIVLGNPAEADGTPSPEQRERTLEGVREYKAGVAPHLIFTGGAAHNRFVEADVMKALAVAQGVPASDITVEDRAQNTIQNIYYSEHIMEAHHWKSAEVISSPSHLPRAGLILAHNSFAWRTSAAPWPAEYSTLQKMLRFAVEAEYCLRLRIFGFPSSRFLPQQA</sequence>
<dbReference type="EMBL" id="JACHEB010000006">
    <property type="protein sequence ID" value="MBB5329262.1"/>
    <property type="molecule type" value="Genomic_DNA"/>
</dbReference>
<feature type="domain" description="DUF218" evidence="2">
    <location>
        <begin position="40"/>
        <end position="172"/>
    </location>
</feature>
<organism evidence="3 4">
    <name type="scientific">Tunturiibacter gelidiferens</name>
    <dbReference type="NCBI Taxonomy" id="3069689"/>
    <lineage>
        <taxon>Bacteria</taxon>
        <taxon>Pseudomonadati</taxon>
        <taxon>Acidobacteriota</taxon>
        <taxon>Terriglobia</taxon>
        <taxon>Terriglobales</taxon>
        <taxon>Acidobacteriaceae</taxon>
        <taxon>Tunturiibacter</taxon>
    </lineage>
</organism>
<evidence type="ECO:0000256" key="1">
    <source>
        <dbReference type="SAM" id="Phobius"/>
    </source>
</evidence>
<dbReference type="Pfam" id="PF02698">
    <property type="entry name" value="DUF218"/>
    <property type="match status" value="1"/>
</dbReference>
<keyword evidence="1" id="KW-0812">Transmembrane</keyword>
<dbReference type="InterPro" id="IPR003848">
    <property type="entry name" value="DUF218"/>
</dbReference>
<evidence type="ECO:0000313" key="3">
    <source>
        <dbReference type="EMBL" id="MBB5329262.1"/>
    </source>
</evidence>
<dbReference type="RefSeq" id="WP_183977621.1">
    <property type="nucleotide sequence ID" value="NZ_JACHEB010000006.1"/>
</dbReference>
<gene>
    <name evidence="3" type="ORF">HDF14_002880</name>
</gene>
<name>A0A9X0QF43_9BACT</name>
<evidence type="ECO:0000313" key="4">
    <source>
        <dbReference type="Proteomes" id="UP000535182"/>
    </source>
</evidence>
<dbReference type="PANTHER" id="PTHR30336:SF20">
    <property type="entry name" value="DUF218 DOMAIN-CONTAINING PROTEIN"/>
    <property type="match status" value="1"/>
</dbReference>
<comment type="caution">
    <text evidence="3">The sequence shown here is derived from an EMBL/GenBank/DDBJ whole genome shotgun (WGS) entry which is preliminary data.</text>
</comment>
<feature type="transmembrane region" description="Helical" evidence="1">
    <location>
        <begin position="7"/>
        <end position="26"/>
    </location>
</feature>
<reference evidence="3 4" key="1">
    <citation type="submission" date="2020-08" db="EMBL/GenBank/DDBJ databases">
        <title>Genomic Encyclopedia of Type Strains, Phase IV (KMG-V): Genome sequencing to study the core and pangenomes of soil and plant-associated prokaryotes.</title>
        <authorList>
            <person name="Whitman W."/>
        </authorList>
    </citation>
    <scope>NUCLEOTIDE SEQUENCE [LARGE SCALE GENOMIC DNA]</scope>
    <source>
        <strain evidence="3 4">X5P2</strain>
    </source>
</reference>
<proteinExistence type="predicted"/>
<keyword evidence="1" id="KW-0472">Membrane</keyword>
<dbReference type="Gene3D" id="3.40.50.620">
    <property type="entry name" value="HUPs"/>
    <property type="match status" value="1"/>
</dbReference>
<dbReference type="PANTHER" id="PTHR30336">
    <property type="entry name" value="INNER MEMBRANE PROTEIN, PROBABLE PERMEASE"/>
    <property type="match status" value="1"/>
</dbReference>
<dbReference type="Proteomes" id="UP000535182">
    <property type="component" value="Unassembled WGS sequence"/>
</dbReference>
<dbReference type="InterPro" id="IPR051599">
    <property type="entry name" value="Cell_Envelope_Assoc"/>
</dbReference>
<dbReference type="CDD" id="cd06259">
    <property type="entry name" value="YdcF-like"/>
    <property type="match status" value="1"/>
</dbReference>
<evidence type="ECO:0000259" key="2">
    <source>
        <dbReference type="Pfam" id="PF02698"/>
    </source>
</evidence>